<keyword evidence="8" id="KW-0472">Membrane</keyword>
<feature type="non-terminal residue" evidence="11">
    <location>
        <position position="1"/>
    </location>
</feature>
<evidence type="ECO:0000313" key="11">
    <source>
        <dbReference type="EMBL" id="KAE9448053.1"/>
    </source>
</evidence>
<comment type="caution">
    <text evidence="11">The sequence shown here is derived from an EMBL/GenBank/DDBJ whole genome shotgun (WGS) entry which is preliminary data.</text>
</comment>
<dbReference type="EMBL" id="QEFC01003461">
    <property type="protein sequence ID" value="KAE9448053.1"/>
    <property type="molecule type" value="Genomic_DNA"/>
</dbReference>
<evidence type="ECO:0000256" key="1">
    <source>
        <dbReference type="ARBA" id="ARBA00004115"/>
    </source>
</evidence>
<comment type="similarity">
    <text evidence="2">Belongs to the EMC10 family.</text>
</comment>
<evidence type="ECO:0000256" key="8">
    <source>
        <dbReference type="ARBA" id="ARBA00023136"/>
    </source>
</evidence>
<keyword evidence="5 10" id="KW-0732">Signal</keyword>
<keyword evidence="4" id="KW-0812">Transmembrane</keyword>
<feature type="region of interest" description="Disordered" evidence="9">
    <location>
        <begin position="38"/>
        <end position="79"/>
    </location>
</feature>
<dbReference type="PANTHER" id="PTHR21397">
    <property type="entry name" value="CHROMATIN COMPLEXES SUBUNIT BAP18-RELATED"/>
    <property type="match status" value="1"/>
</dbReference>
<comment type="subcellular location">
    <subcellularLocation>
        <location evidence="1">Endoplasmic reticulum membrane</location>
        <topology evidence="1">Single-pass type I membrane protein</topology>
    </subcellularLocation>
</comment>
<protein>
    <recommendedName>
        <fullName evidence="3">ER membrane protein complex subunit 10</fullName>
    </recommendedName>
</protein>
<dbReference type="Proteomes" id="UP000428333">
    <property type="component" value="Linkage Group LG12"/>
</dbReference>
<name>A0A6A4KK04_9ERIC</name>
<evidence type="ECO:0000256" key="3">
    <source>
        <dbReference type="ARBA" id="ARBA00020105"/>
    </source>
</evidence>
<evidence type="ECO:0000256" key="4">
    <source>
        <dbReference type="ARBA" id="ARBA00022692"/>
    </source>
</evidence>
<evidence type="ECO:0000256" key="9">
    <source>
        <dbReference type="SAM" id="MobiDB-lite"/>
    </source>
</evidence>
<evidence type="ECO:0000256" key="5">
    <source>
        <dbReference type="ARBA" id="ARBA00022729"/>
    </source>
</evidence>
<evidence type="ECO:0000256" key="7">
    <source>
        <dbReference type="ARBA" id="ARBA00022989"/>
    </source>
</evidence>
<dbReference type="AlphaFoldDB" id="A0A6A4KK04"/>
<dbReference type="OrthoDB" id="1894652at2759"/>
<feature type="signal peptide" evidence="10">
    <location>
        <begin position="1"/>
        <end position="25"/>
    </location>
</feature>
<sequence>MRTTRPRSSVLTLLYLSLLLLSSSAFKSDELLAEDEEFGLEGGHRSPDLDLTASTRSVPPPQPTRPARRGSSDSDSDSKIQFPLEHAFGDSEFSPAGTFTARLKTWSNHQTLTKLRFSREAFTETEKENFKMLLKGDDFYKIRVPSNVLSPPGRDYIISSVKAVSLPPTNNTAIGHFIERCLPQDRLDEHFVIHMINHLDGVDFFANVFIVLFQEGVNILAVNYGSPGACPYPRQLKLPAKWSFNSYTVLKNSEQAPRTPAFAEEILGGENGEGEAVMPPERSFWAKYWMYLIPLGLVVMNAVTQAMNMPEEQAPGQPGAQPQQTTAAALPRGQSATVRRRG</sequence>
<gene>
    <name evidence="11" type="ORF">C3L33_20074</name>
</gene>
<evidence type="ECO:0000313" key="12">
    <source>
        <dbReference type="Proteomes" id="UP000428333"/>
    </source>
</evidence>
<reference evidence="11 12" key="1">
    <citation type="journal article" date="2019" name="Genome Biol. Evol.">
        <title>The Rhododendron genome and chromosomal organization provide insight into shared whole-genome duplications across the heath family (Ericaceae).</title>
        <authorList>
            <person name="Soza V.L."/>
            <person name="Lindsley D."/>
            <person name="Waalkes A."/>
            <person name="Ramage E."/>
            <person name="Patwardhan R.P."/>
            <person name="Burton J.N."/>
            <person name="Adey A."/>
            <person name="Kumar A."/>
            <person name="Qiu R."/>
            <person name="Shendure J."/>
            <person name="Hall B."/>
        </authorList>
    </citation>
    <scope>NUCLEOTIDE SEQUENCE [LARGE SCALE GENOMIC DNA]</scope>
    <source>
        <strain evidence="11">RSF 1966-606</strain>
    </source>
</reference>
<proteinExistence type="inferred from homology"/>
<keyword evidence="6" id="KW-0256">Endoplasmic reticulum</keyword>
<keyword evidence="12" id="KW-1185">Reference proteome</keyword>
<feature type="compositionally biased region" description="Low complexity" evidence="9">
    <location>
        <begin position="310"/>
        <end position="329"/>
    </location>
</feature>
<feature type="chain" id="PRO_5025500501" description="ER membrane protein complex subunit 10" evidence="10">
    <location>
        <begin position="26"/>
        <end position="342"/>
    </location>
</feature>
<dbReference type="GO" id="GO:0005789">
    <property type="term" value="C:endoplasmic reticulum membrane"/>
    <property type="evidence" value="ECO:0007669"/>
    <property type="project" value="UniProtKB-SubCell"/>
</dbReference>
<dbReference type="PANTHER" id="PTHR21397:SF4">
    <property type="entry name" value="ER MEMBRANE PROTEIN COMPLEX SUBUNIT 10"/>
    <property type="match status" value="1"/>
</dbReference>
<accession>A0A6A4KK04</accession>
<dbReference type="CDD" id="cd22209">
    <property type="entry name" value="EMC10"/>
    <property type="match status" value="1"/>
</dbReference>
<keyword evidence="7" id="KW-1133">Transmembrane helix</keyword>
<evidence type="ECO:0000256" key="10">
    <source>
        <dbReference type="SAM" id="SignalP"/>
    </source>
</evidence>
<organism evidence="11 12">
    <name type="scientific">Rhododendron williamsianum</name>
    <dbReference type="NCBI Taxonomy" id="262921"/>
    <lineage>
        <taxon>Eukaryota</taxon>
        <taxon>Viridiplantae</taxon>
        <taxon>Streptophyta</taxon>
        <taxon>Embryophyta</taxon>
        <taxon>Tracheophyta</taxon>
        <taxon>Spermatophyta</taxon>
        <taxon>Magnoliopsida</taxon>
        <taxon>eudicotyledons</taxon>
        <taxon>Gunneridae</taxon>
        <taxon>Pentapetalae</taxon>
        <taxon>asterids</taxon>
        <taxon>Ericales</taxon>
        <taxon>Ericaceae</taxon>
        <taxon>Ericoideae</taxon>
        <taxon>Rhodoreae</taxon>
        <taxon>Rhododendron</taxon>
    </lineage>
</organism>
<feature type="region of interest" description="Disordered" evidence="9">
    <location>
        <begin position="310"/>
        <end position="342"/>
    </location>
</feature>
<evidence type="ECO:0000256" key="6">
    <source>
        <dbReference type="ARBA" id="ARBA00022824"/>
    </source>
</evidence>
<evidence type="ECO:0000256" key="2">
    <source>
        <dbReference type="ARBA" id="ARBA00007695"/>
    </source>
</evidence>